<reference evidence="3" key="1">
    <citation type="journal article" date="2019" name="Int. J. Syst. Evol. Microbiol.">
        <title>The Global Catalogue of Microorganisms (GCM) 10K type strain sequencing project: providing services to taxonomists for standard genome sequencing and annotation.</title>
        <authorList>
            <consortium name="The Broad Institute Genomics Platform"/>
            <consortium name="The Broad Institute Genome Sequencing Center for Infectious Disease"/>
            <person name="Wu L."/>
            <person name="Ma J."/>
        </authorList>
    </citation>
    <scope>NUCLEOTIDE SEQUENCE [LARGE SCALE GENOMIC DNA]</scope>
    <source>
        <strain evidence="3">JCM 17805</strain>
    </source>
</reference>
<dbReference type="RefSeq" id="WP_345199143.1">
    <property type="nucleotide sequence ID" value="NZ_BAABFL010000477.1"/>
</dbReference>
<name>A0ABP8VAG3_9GAMM</name>
<feature type="region of interest" description="Disordered" evidence="1">
    <location>
        <begin position="1543"/>
        <end position="1574"/>
    </location>
</feature>
<feature type="region of interest" description="Disordered" evidence="1">
    <location>
        <begin position="401"/>
        <end position="492"/>
    </location>
</feature>
<evidence type="ECO:0000313" key="3">
    <source>
        <dbReference type="Proteomes" id="UP001500604"/>
    </source>
</evidence>
<feature type="region of interest" description="Disordered" evidence="1">
    <location>
        <begin position="1"/>
        <end position="20"/>
    </location>
</feature>
<feature type="compositionally biased region" description="Basic and acidic residues" evidence="1">
    <location>
        <begin position="406"/>
        <end position="418"/>
    </location>
</feature>
<feature type="compositionally biased region" description="Basic and acidic residues" evidence="1">
    <location>
        <begin position="1543"/>
        <end position="1565"/>
    </location>
</feature>
<evidence type="ECO:0000313" key="2">
    <source>
        <dbReference type="EMBL" id="GAA4652553.1"/>
    </source>
</evidence>
<accession>A0ABP8VAG3</accession>
<dbReference type="Proteomes" id="UP001500604">
    <property type="component" value="Unassembled WGS sequence"/>
</dbReference>
<dbReference type="EMBL" id="BAABFL010000477">
    <property type="protein sequence ID" value="GAA4652553.1"/>
    <property type="molecule type" value="Genomic_DNA"/>
</dbReference>
<keyword evidence="3" id="KW-1185">Reference proteome</keyword>
<feature type="compositionally biased region" description="Low complexity" evidence="1">
    <location>
        <begin position="419"/>
        <end position="442"/>
    </location>
</feature>
<feature type="region of interest" description="Disordered" evidence="1">
    <location>
        <begin position="781"/>
        <end position="814"/>
    </location>
</feature>
<feature type="region of interest" description="Disordered" evidence="1">
    <location>
        <begin position="917"/>
        <end position="957"/>
    </location>
</feature>
<gene>
    <name evidence="2" type="ORF">GCM10023116_48370</name>
</gene>
<proteinExistence type="predicted"/>
<feature type="region of interest" description="Disordered" evidence="1">
    <location>
        <begin position="616"/>
        <end position="637"/>
    </location>
</feature>
<protein>
    <recommendedName>
        <fullName evidence="4">Large polyvalent protein associated domain-containing protein</fullName>
    </recommendedName>
</protein>
<comment type="caution">
    <text evidence="2">The sequence shown here is derived from an EMBL/GenBank/DDBJ whole genome shotgun (WGS) entry which is preliminary data.</text>
</comment>
<evidence type="ECO:0008006" key="4">
    <source>
        <dbReference type="Google" id="ProtNLM"/>
    </source>
</evidence>
<evidence type="ECO:0000256" key="1">
    <source>
        <dbReference type="SAM" id="MobiDB-lite"/>
    </source>
</evidence>
<sequence>MTDINDLRLGPRGGDLSSSDYTQNLDVSNVFRDSRFLDDVRNFYREEKGEEFTSDQDMLKRWYEDRLWAETNTVSAARNWYAAETASKDQRARRRRLQTVYNRMPSFWEEGGAIDRFGAGHVFGEAALSMLADPVNLLGGTAAVKAGGLATAKGMSKGAATWAAVKAGAKQEALVNAGISGGVDAMIQKRDQELGLQDEFSYGQLAGAATIGGGAGGIMGALMGAVASRTGIQIGEEAAKKLVDAGYTPKQIEEMPDSTLKELISFRPRVKEVAWDRITDGEASAAERDIDSINAQLNDEIPDEPDVLPHRMELENQYAALREEYRKALANGDEEMASELMLRQRAQVSLITERKNLDNLSDQLKTSSDKGDNENVKKILTAQDEAIARATKYKQHIDNENWSFFKPEKEEAKNKTTKAETTTEQPATDTAPKADADGEPNVSPEPDPEPTPSSTDDPAPVDTTKPEVKTQSAPKADIKKDAGGGTSPYPKWVDDDIIRMLGDELSVTPEQIAKSKQPGRLMSRLMKKRGITPPKGTAAEDLAKAAKLPKDVLDQWREVYEGMELERAFDLAGMKGSKEQKALRRAAYREIYENRGLGDWADELVIISRWPDMPQGPGKNPVRVKTKGRGKLNPDEPIYRKSATEYHDQHQRELDNPRNAQGIIKPGKKLGGEVNGEGYVVTRDTAGTDEPTLRLEEIRIAGQHAIKTGSIANGSRFKEGRFEEEFFSAIPKKPVKLGTKTLKETKDGRKVFTDEWSKRGERVYYDPTTDKVYATIGDARSARRGGVSHETPIYNKGEQSSAPKQEAGPSQESLDQLVEEWKQEKSQVRRGNLSEDEFDDLWGRNNRGKTFDYEAYAARQKKLSGKFDEPEPVSESVSATKSDADLMVDAAKAFAAGDKDAIARAVRDIESRKLQQTASQAAEDKARTAKAITKTGNQAGYDVPPGRRLAIRPRSGKPDTIAFQARVLSDKQLNDPDGVKALLGKGKAEEFEIGHVEEGSRSFSKRAGNTFEPLNSEKTKAMRNKAQAEKASRPEAINREPMSRRESVNQSIRIDTLTQKEIDALDYGGMPIAGHNQFSISSLDVLITSLEPAQGLTRRSQITEHIEHLRTLYDLLNRHAPNGIMKDVGNRADIEKNIDKIFREYSDKEKDLAYQLLNRIEKAHGVLPDIRPGENRLEPFDNTVNVDPFNDDLNYAPQMNVLFHEVGHWAYLNLLTSADKLEFWNVMSRMYDNNGTIDINKMVDMIPAGDAIRKGVFGNDTVKTNDFLNRATSPQEIFAQQFDMWVNRKLADVSPENEKILKQLWSKITNYIKAIFDRYWRKQPIDPNLEPIFAKILPDDADIKARSGGPVHELSKAPDPTTVIGAHIHKTLTRLDEAELAAQDLIAMAETGNIHPEAGMDLATTLFSLQRFGPIKSARLTPVVRRASNQLFYALKGEGSLSEHITVSAKETDDEAMSRLHESGLLSFDDDGKASLNGSIINFGDANPDDIRTLMYEGRGDAPPILEVIDRVRKALQNSYREAEDIRLADDLNTRKRWKDYGNRIDATPEEKAARKQAKAEDAEKKKSRRKTMSANRKINNALAEVKDVPKPKRQRGGRTLGKIKSAIKIESKEELEELVLKWEGTELADGVALELLKKIKASPLRPEKYRKVRKEVRQGRIDALAELFNQAIKDADSGLIDEILWTMQYRAGKNDPDFDVKLLPSEWPVLRAVERDIQWNTGHPWDDGVPPEAPMSIRTLASYITHRNPELQDVARTLATRAMSLIGKDSPDLGDIYRLTGKPINPVKQGAIMDFTDEGFKTLRSDLRRLSNGLTKAGTSSEDVTRSLARLAMRAALDDSARYRVDDFSSEKFLDAVLDHLGEKKSLDTLFDTGDDQLDSFLVSQVEKIREAAAYLSNGLIGRDDIKRQFRPLTLYGDMFARSGSDRARYDETPDVTLDDWNLNGGIMESILDKDGPLQPLNFPSIGDALEKAGAPKRLTQVLGDIIKQRPLNENGVEAIAEFHAMSYKGYTPKGLNTFGFQLRSNSRRLRDVGMKWFADFLAPEHGTGHFERVNSVLSAKVQPIIDALHKLPDAGNALHRYARGVNVKKQPDSFQRIVDAMRVDPDSKAGQRAVAKLKGQEKGVYEMLRDAFAYEKDLLKDIGIPLGDIKGYFPQIWRGDMITKHYDEFVSELARYFRTEHELTPEFGPITPEEAITKAKEVAMRLTEEDGVYSPPIGASSRESRSDHLDYARMLRLEKHPEFLKQSSLGKYMEQDLESVLVKYFDSSTRRFDLYNKYGEGNHAFYEYMDIMRGGVKEAVGLLTSNKVRRYGQRELKDGHVEDSTKSVKIMSTPFTNDYSAQQALKQVISVMQRDGKEAGREFLKGLSKTPDNPHWNRRVNAVIEGLADSHYGQTRVHDKDIKHAIGTFNATQHKPISQDSPFFEAQQSFSSWVRAFNSVTLLGFVTLTSTSDLALPLVRSGNFRSYMQAVKKMSSDPDYRDAIRNIGVAVESMTHQRMQQLYGNDGGKISTAFFNAVGLTQWTDSMRKLSGAVGMETFKAEIQKARKHINPKGFRKDGSIDWALQPKQFKSAHNYLKDFGLEQFVFNKAKVDDSLMKQSSVREAVIKFANETIFTPNQNDIPLWAQTPIGRVLYQFKSFPTMMMRMVKKAIMQAKNDGNPWPLLYLIAATPAVGAGSLALKDLAQMRGGDDGRSAEFRERSFNKLAEELGYDPVFHGKDVDKFFGWYAEGLLQAGALGLIADTIHNVAAQNDNGAYGRMRQFSALFGPTFGLSVDAFNIAEGLGDDNEDSNAKERTAARSLATRIPVLGGIRSIREGAVDEIAGEKKERGSRFDWD</sequence>
<feature type="compositionally biased region" description="Low complexity" evidence="1">
    <location>
        <begin position="452"/>
        <end position="463"/>
    </location>
</feature>
<feature type="compositionally biased region" description="Polar residues" evidence="1">
    <location>
        <begin position="797"/>
        <end position="814"/>
    </location>
</feature>
<organism evidence="2 3">
    <name type="scientific">Kistimonas scapharcae</name>
    <dbReference type="NCBI Taxonomy" id="1036133"/>
    <lineage>
        <taxon>Bacteria</taxon>
        <taxon>Pseudomonadati</taxon>
        <taxon>Pseudomonadota</taxon>
        <taxon>Gammaproteobacteria</taxon>
        <taxon>Oceanospirillales</taxon>
        <taxon>Endozoicomonadaceae</taxon>
        <taxon>Kistimonas</taxon>
    </lineage>
</organism>